<comment type="cofactor">
    <cofactor evidence="6">
        <name>[4Fe-4S] cluster</name>
        <dbReference type="ChEBI" id="CHEBI:49883"/>
    </cofactor>
    <text evidence="6">Binds 1 [4Fe-4S] cluster. The cluster is coordinated with 3 cysteines and an exchangeable S-adenosyl-L-methionine.</text>
</comment>
<dbReference type="GO" id="GO:0005506">
    <property type="term" value="F:iron ion binding"/>
    <property type="evidence" value="ECO:0007669"/>
    <property type="project" value="UniProtKB-UniRule"/>
</dbReference>
<dbReference type="GO" id="GO:0003824">
    <property type="term" value="F:catalytic activity"/>
    <property type="evidence" value="ECO:0007669"/>
    <property type="project" value="InterPro"/>
</dbReference>
<dbReference type="NCBIfam" id="TIGR03904">
    <property type="entry name" value="SAM_YgiQ"/>
    <property type="match status" value="1"/>
</dbReference>
<accession>A0A848HMX4</accession>
<dbReference type="PROSITE" id="PS01278">
    <property type="entry name" value="MTTASE_RADICAL"/>
    <property type="match status" value="1"/>
</dbReference>
<keyword evidence="10" id="KW-1185">Reference proteome</keyword>
<reference evidence="9 10" key="1">
    <citation type="submission" date="2020-04" db="EMBL/GenBank/DDBJ databases">
        <title>Massilia sp. RP-1-19 isolated from soil.</title>
        <authorList>
            <person name="Dahal R.H."/>
        </authorList>
    </citation>
    <scope>NUCLEOTIDE SEQUENCE [LARGE SCALE GENOMIC DNA]</scope>
    <source>
        <strain evidence="9 10">RP-1-19</strain>
    </source>
</reference>
<name>A0A848HMX4_9BURK</name>
<feature type="region of interest" description="Disordered" evidence="7">
    <location>
        <begin position="677"/>
        <end position="735"/>
    </location>
</feature>
<proteinExistence type="inferred from homology"/>
<evidence type="ECO:0000256" key="7">
    <source>
        <dbReference type="SAM" id="MobiDB-lite"/>
    </source>
</evidence>
<evidence type="ECO:0000259" key="8">
    <source>
        <dbReference type="PROSITE" id="PS51918"/>
    </source>
</evidence>
<dbReference type="Gene3D" id="3.80.30.20">
    <property type="entry name" value="tm_1862 like domain"/>
    <property type="match status" value="1"/>
</dbReference>
<dbReference type="PANTHER" id="PTHR32331:SF0">
    <property type="entry name" value="UPF0313 PROTEIN YGIQ"/>
    <property type="match status" value="1"/>
</dbReference>
<dbReference type="Proteomes" id="UP000583752">
    <property type="component" value="Unassembled WGS sequence"/>
</dbReference>
<dbReference type="InterPro" id="IPR007197">
    <property type="entry name" value="rSAM"/>
</dbReference>
<dbReference type="EMBL" id="JABBGG010000002">
    <property type="protein sequence ID" value="NML60623.1"/>
    <property type="molecule type" value="Genomic_DNA"/>
</dbReference>
<dbReference type="SMART" id="SM00729">
    <property type="entry name" value="Elp3"/>
    <property type="match status" value="1"/>
</dbReference>
<protein>
    <submittedName>
        <fullName evidence="9">YgiQ family radical SAM protein</fullName>
    </submittedName>
</protein>
<feature type="domain" description="Radical SAM core" evidence="8">
    <location>
        <begin position="378"/>
        <end position="653"/>
    </location>
</feature>
<dbReference type="SFLD" id="SFLDS00029">
    <property type="entry name" value="Radical_SAM"/>
    <property type="match status" value="1"/>
</dbReference>
<dbReference type="InterPro" id="IPR006638">
    <property type="entry name" value="Elp3/MiaA/NifB-like_rSAM"/>
</dbReference>
<dbReference type="SFLD" id="SFLDG01082">
    <property type="entry name" value="B12-binding_domain_containing"/>
    <property type="match status" value="1"/>
</dbReference>
<evidence type="ECO:0000256" key="1">
    <source>
        <dbReference type="ARBA" id="ARBA00022485"/>
    </source>
</evidence>
<comment type="caution">
    <text evidence="9">The sequence shown here is derived from an EMBL/GenBank/DDBJ whole genome shotgun (WGS) entry which is preliminary data.</text>
</comment>
<dbReference type="SUPFAM" id="SSF102114">
    <property type="entry name" value="Radical SAM enzymes"/>
    <property type="match status" value="1"/>
</dbReference>
<keyword evidence="3 6" id="KW-0479">Metal-binding</keyword>
<dbReference type="AlphaFoldDB" id="A0A848HMX4"/>
<dbReference type="SFLD" id="SFLDG01069">
    <property type="entry name" value="UPF0313"/>
    <property type="match status" value="1"/>
</dbReference>
<dbReference type="GO" id="GO:0051539">
    <property type="term" value="F:4 iron, 4 sulfur cluster binding"/>
    <property type="evidence" value="ECO:0007669"/>
    <property type="project" value="UniProtKB-KW"/>
</dbReference>
<keyword evidence="5 6" id="KW-0411">Iron-sulfur</keyword>
<keyword evidence="1 6" id="KW-0004">4Fe-4S</keyword>
<dbReference type="PANTHER" id="PTHR32331">
    <property type="entry name" value="UPF0313 PROTEIN YGIQ"/>
    <property type="match status" value="1"/>
</dbReference>
<evidence type="ECO:0000256" key="2">
    <source>
        <dbReference type="ARBA" id="ARBA00022691"/>
    </source>
</evidence>
<dbReference type="InterPro" id="IPR023404">
    <property type="entry name" value="rSAM_horseshoe"/>
</dbReference>
<evidence type="ECO:0000313" key="9">
    <source>
        <dbReference type="EMBL" id="NML60623.1"/>
    </source>
</evidence>
<dbReference type="Pfam" id="PF04055">
    <property type="entry name" value="Radical_SAM"/>
    <property type="match status" value="1"/>
</dbReference>
<dbReference type="PROSITE" id="PS51918">
    <property type="entry name" value="RADICAL_SAM"/>
    <property type="match status" value="1"/>
</dbReference>
<dbReference type="Pfam" id="PF08497">
    <property type="entry name" value="Radical_SAM_N"/>
    <property type="match status" value="1"/>
</dbReference>
<gene>
    <name evidence="9" type="ORF">HHL21_05865</name>
</gene>
<feature type="binding site" evidence="6">
    <location>
        <position position="392"/>
    </location>
    <ligand>
        <name>[4Fe-4S] cluster</name>
        <dbReference type="ChEBI" id="CHEBI:49883"/>
        <note>4Fe-4S-S-AdoMet</note>
    </ligand>
</feature>
<dbReference type="InterPro" id="IPR020612">
    <property type="entry name" value="Methylthiotransferase_CS"/>
</dbReference>
<sequence>MSSPSNLFATVPKRSSRASAAPFLPMTRAEMDKLGWDQCDVIVVTGDAYIDHPSFGMALIGRVLEAQGFRVGIISQPDWHSADPFRALGKPRLFFGITAGNMDSMINRYTADRKIRSDDAYTAHGAPNKRPDRTVTVYAQRAREAYPDVPLIIGSIEASLRRIAHYDYWSDKVRRSVLPDSKADLLLFGNAERAIVDLAHRLNAGENIKDIRDLRGTGFMAPAGWLPADDWSVHNSTRIDVPGKVEAHPDPYAMMPEDKTACATDAGAKEADVVKPIRIMTREERAAAAKEKHDRTVVRLPAYDVVKDDPVMYAHASRVFHLESNPGNARALVQAHGERDVWLNPPPLPLQMDEMDGVFDLSYSRAPHPSYGNAHIPAWEMIRFSVNIMRGCFGGCTFCSITEHEGRIIQSRSEPSILREIEHIRDKTKGFTGTISDLGGPTANMYRLQCKDKKIEESCRRLSCVYPSICVNLGTDHSKLISVYRKARAIPGVKKVLISSGLRYDLAVRSPEYVKELVTHHVGGLLKIAPEHTEENTLTKMMKPGIGAYDEFKRMFDKFSLEAGKKQYLIPYFIAAHPGTTDEDMLNLALWLKKNNFQLDQVQTFTPTPMAMATTMYHTRKNPLHKVTEDSEIVETARSGKIRKIHKAFLRYQDPENWPILREALVKMGRGDLIGNSDKHLIPAQGSDGAPAGGERGKRRAPGFGPEKFVPPGKRAVPRAATSTPFMAPESKVRPSILSTIKTKAKPAAAAKARPGRK</sequence>
<keyword evidence="2 6" id="KW-0949">S-adenosyl-L-methionine</keyword>
<feature type="binding site" evidence="6">
    <location>
        <position position="399"/>
    </location>
    <ligand>
        <name>[4Fe-4S] cluster</name>
        <dbReference type="ChEBI" id="CHEBI:49883"/>
        <note>4Fe-4S-S-AdoMet</note>
    </ligand>
</feature>
<dbReference type="InterPro" id="IPR024560">
    <property type="entry name" value="UPF0313_C"/>
</dbReference>
<dbReference type="InterPro" id="IPR058240">
    <property type="entry name" value="rSAM_sf"/>
</dbReference>
<evidence type="ECO:0000256" key="4">
    <source>
        <dbReference type="ARBA" id="ARBA00023004"/>
    </source>
</evidence>
<evidence type="ECO:0000256" key="6">
    <source>
        <dbReference type="HAMAP-Rule" id="MF_01251"/>
    </source>
</evidence>
<keyword evidence="4 6" id="KW-0408">Iron</keyword>
<dbReference type="InterPro" id="IPR022946">
    <property type="entry name" value="UPF0313"/>
</dbReference>
<evidence type="ECO:0000256" key="5">
    <source>
        <dbReference type="ARBA" id="ARBA00023014"/>
    </source>
</evidence>
<dbReference type="InterPro" id="IPR013704">
    <property type="entry name" value="UPF0313_N"/>
</dbReference>
<comment type="similarity">
    <text evidence="6">Belongs to the UPF0313 family.</text>
</comment>
<organism evidence="9 10">
    <name type="scientific">Massilia polaris</name>
    <dbReference type="NCBI Taxonomy" id="2728846"/>
    <lineage>
        <taxon>Bacteria</taxon>
        <taxon>Pseudomonadati</taxon>
        <taxon>Pseudomonadota</taxon>
        <taxon>Betaproteobacteria</taxon>
        <taxon>Burkholderiales</taxon>
        <taxon>Oxalobacteraceae</taxon>
        <taxon>Telluria group</taxon>
        <taxon>Massilia</taxon>
    </lineage>
</organism>
<dbReference type="Pfam" id="PF11842">
    <property type="entry name" value="DUF3362"/>
    <property type="match status" value="1"/>
</dbReference>
<evidence type="ECO:0000313" key="10">
    <source>
        <dbReference type="Proteomes" id="UP000583752"/>
    </source>
</evidence>
<feature type="binding site" evidence="6">
    <location>
        <position position="396"/>
    </location>
    <ligand>
        <name>[4Fe-4S] cluster</name>
        <dbReference type="ChEBI" id="CHEBI:49883"/>
        <note>4Fe-4S-S-AdoMet</note>
    </ligand>
</feature>
<dbReference type="HAMAP" id="MF_01251">
    <property type="entry name" value="UPF0313"/>
    <property type="match status" value="1"/>
</dbReference>
<evidence type="ECO:0000256" key="3">
    <source>
        <dbReference type="ARBA" id="ARBA00022723"/>
    </source>
</evidence>